<dbReference type="SUPFAM" id="SSF56112">
    <property type="entry name" value="Protein kinase-like (PK-like)"/>
    <property type="match status" value="1"/>
</dbReference>
<sequence>MRDDELLRVTRWFSEQRIPLDGPARATLVAGGRSNLTYRIDDATDRTYVLRRPPTGSAQPRAHDMEREYSVLSRLQESRVPVPGLFGLCTDPSVLEAPFFVMEFVEGVVLTTDDDGAAYPVTARSVAGAGLVDSLAAIHELDIDAVGLGRLGRREDYLSRQLARWRRQFHAVTDRSLPIIDEVWSRLSATAPPQRYTGLVHGDFRFGNLLIGRDGTPRAVLDWELCALGDTLADLGWLTALWREPGEPEVSPSPTGHPGYPTRSAVIARYEARTGRDVSDIGWYQAFALWRLACIGEGVYVRYRDGAMGAAEFDIAAQRDHVVELAEASARTLT</sequence>
<dbReference type="Gene3D" id="3.90.1200.10">
    <property type="match status" value="1"/>
</dbReference>
<dbReference type="PANTHER" id="PTHR47829:SF1">
    <property type="entry name" value="HAD FAMILY PHOSPHATASE"/>
    <property type="match status" value="1"/>
</dbReference>
<dbReference type="CDD" id="cd05154">
    <property type="entry name" value="ACAD10_11_N-like"/>
    <property type="match status" value="1"/>
</dbReference>
<dbReference type="EMBL" id="BAAAQK010000020">
    <property type="protein sequence ID" value="GAA1865811.1"/>
    <property type="molecule type" value="Genomic_DNA"/>
</dbReference>
<comment type="caution">
    <text evidence="2">The sequence shown here is derived from an EMBL/GenBank/DDBJ whole genome shotgun (WGS) entry which is preliminary data.</text>
</comment>
<organism evidence="2 3">
    <name type="scientific">Pseudonocardia ailaonensis</name>
    <dbReference type="NCBI Taxonomy" id="367279"/>
    <lineage>
        <taxon>Bacteria</taxon>
        <taxon>Bacillati</taxon>
        <taxon>Actinomycetota</taxon>
        <taxon>Actinomycetes</taxon>
        <taxon>Pseudonocardiales</taxon>
        <taxon>Pseudonocardiaceae</taxon>
        <taxon>Pseudonocardia</taxon>
    </lineage>
</organism>
<accession>A0ABN2NHR1</accession>
<evidence type="ECO:0000313" key="2">
    <source>
        <dbReference type="EMBL" id="GAA1865811.1"/>
    </source>
</evidence>
<dbReference type="Pfam" id="PF01636">
    <property type="entry name" value="APH"/>
    <property type="match status" value="1"/>
</dbReference>
<dbReference type="Proteomes" id="UP001500449">
    <property type="component" value="Unassembled WGS sequence"/>
</dbReference>
<reference evidence="2 3" key="1">
    <citation type="journal article" date="2019" name="Int. J. Syst. Evol. Microbiol.">
        <title>The Global Catalogue of Microorganisms (GCM) 10K type strain sequencing project: providing services to taxonomists for standard genome sequencing and annotation.</title>
        <authorList>
            <consortium name="The Broad Institute Genomics Platform"/>
            <consortium name="The Broad Institute Genome Sequencing Center for Infectious Disease"/>
            <person name="Wu L."/>
            <person name="Ma J."/>
        </authorList>
    </citation>
    <scope>NUCLEOTIDE SEQUENCE [LARGE SCALE GENOMIC DNA]</scope>
    <source>
        <strain evidence="2 3">JCM 16009</strain>
    </source>
</reference>
<dbReference type="PANTHER" id="PTHR47829">
    <property type="entry name" value="HYDROLASE, PUTATIVE (AFU_ORTHOLOGUE AFUA_1G12880)-RELATED"/>
    <property type="match status" value="1"/>
</dbReference>
<dbReference type="InterPro" id="IPR041726">
    <property type="entry name" value="ACAD10_11_N"/>
</dbReference>
<dbReference type="InterPro" id="IPR002575">
    <property type="entry name" value="Aminoglycoside_PTrfase"/>
</dbReference>
<dbReference type="RefSeq" id="WP_344422583.1">
    <property type="nucleotide sequence ID" value="NZ_BAAAQK010000020.1"/>
</dbReference>
<dbReference type="InterPro" id="IPR011009">
    <property type="entry name" value="Kinase-like_dom_sf"/>
</dbReference>
<dbReference type="InterPro" id="IPR052898">
    <property type="entry name" value="ACAD10-like"/>
</dbReference>
<dbReference type="PROSITE" id="PS50011">
    <property type="entry name" value="PROTEIN_KINASE_DOM"/>
    <property type="match status" value="1"/>
</dbReference>
<dbReference type="Gene3D" id="3.30.200.20">
    <property type="entry name" value="Phosphorylase Kinase, domain 1"/>
    <property type="match status" value="1"/>
</dbReference>
<name>A0ABN2NHR1_9PSEU</name>
<evidence type="ECO:0000313" key="3">
    <source>
        <dbReference type="Proteomes" id="UP001500449"/>
    </source>
</evidence>
<evidence type="ECO:0000259" key="1">
    <source>
        <dbReference type="PROSITE" id="PS50011"/>
    </source>
</evidence>
<dbReference type="InterPro" id="IPR000719">
    <property type="entry name" value="Prot_kinase_dom"/>
</dbReference>
<keyword evidence="3" id="KW-1185">Reference proteome</keyword>
<proteinExistence type="predicted"/>
<gene>
    <name evidence="2" type="ORF">GCM10009836_52740</name>
</gene>
<feature type="domain" description="Protein kinase" evidence="1">
    <location>
        <begin position="23"/>
        <end position="334"/>
    </location>
</feature>
<protein>
    <submittedName>
        <fullName evidence="2">Phosphotransferase family protein</fullName>
    </submittedName>
</protein>